<accession>A0AAD2DLS0</accession>
<protein>
    <recommendedName>
        <fullName evidence="2">DYW domain-containing protein</fullName>
    </recommendedName>
</protein>
<dbReference type="InterPro" id="IPR011990">
    <property type="entry name" value="TPR-like_helical_dom_sf"/>
</dbReference>
<dbReference type="Proteomes" id="UP000834106">
    <property type="component" value="Chromosome 3"/>
</dbReference>
<keyword evidence="4" id="KW-1185">Reference proteome</keyword>
<dbReference type="PANTHER" id="PTHR47926:SF385">
    <property type="entry name" value="DYW DOMAIN-CONTAINING PROTEIN"/>
    <property type="match status" value="1"/>
</dbReference>
<evidence type="ECO:0000259" key="2">
    <source>
        <dbReference type="Pfam" id="PF14432"/>
    </source>
</evidence>
<gene>
    <name evidence="3" type="ORF">FPE_LOCUS6094</name>
</gene>
<dbReference type="InterPro" id="IPR046960">
    <property type="entry name" value="PPR_At4g14850-like_plant"/>
</dbReference>
<dbReference type="Gene3D" id="1.25.40.10">
    <property type="entry name" value="Tetratricopeptide repeat domain"/>
    <property type="match status" value="1"/>
</dbReference>
<dbReference type="GO" id="GO:0009451">
    <property type="term" value="P:RNA modification"/>
    <property type="evidence" value="ECO:0007669"/>
    <property type="project" value="InterPro"/>
</dbReference>
<evidence type="ECO:0000313" key="4">
    <source>
        <dbReference type="Proteomes" id="UP000834106"/>
    </source>
</evidence>
<dbReference type="PANTHER" id="PTHR47926">
    <property type="entry name" value="PENTATRICOPEPTIDE REPEAT-CONTAINING PROTEIN"/>
    <property type="match status" value="1"/>
</dbReference>
<name>A0AAD2DLS0_9LAMI</name>
<dbReference type="EMBL" id="OU503038">
    <property type="protein sequence ID" value="CAI9758664.1"/>
    <property type="molecule type" value="Genomic_DNA"/>
</dbReference>
<evidence type="ECO:0000256" key="1">
    <source>
        <dbReference type="ARBA" id="ARBA00006643"/>
    </source>
</evidence>
<proteinExistence type="inferred from homology"/>
<dbReference type="GO" id="GO:0003723">
    <property type="term" value="F:RNA binding"/>
    <property type="evidence" value="ECO:0007669"/>
    <property type="project" value="InterPro"/>
</dbReference>
<comment type="similarity">
    <text evidence="1">Belongs to the PPR family. PCMP-H subfamily.</text>
</comment>
<dbReference type="InterPro" id="IPR032867">
    <property type="entry name" value="DYW_dom"/>
</dbReference>
<feature type="domain" description="DYW" evidence="2">
    <location>
        <begin position="132"/>
        <end position="218"/>
    </location>
</feature>
<dbReference type="AlphaFoldDB" id="A0AAD2DLS0"/>
<organism evidence="3 4">
    <name type="scientific">Fraxinus pennsylvanica</name>
    <dbReference type="NCBI Taxonomy" id="56036"/>
    <lineage>
        <taxon>Eukaryota</taxon>
        <taxon>Viridiplantae</taxon>
        <taxon>Streptophyta</taxon>
        <taxon>Embryophyta</taxon>
        <taxon>Tracheophyta</taxon>
        <taxon>Spermatophyta</taxon>
        <taxon>Magnoliopsida</taxon>
        <taxon>eudicotyledons</taxon>
        <taxon>Gunneridae</taxon>
        <taxon>Pentapetalae</taxon>
        <taxon>asterids</taxon>
        <taxon>lamiids</taxon>
        <taxon>Lamiales</taxon>
        <taxon>Oleaceae</taxon>
        <taxon>Oleeae</taxon>
        <taxon>Fraxinus</taxon>
    </lineage>
</organism>
<dbReference type="Pfam" id="PF14432">
    <property type="entry name" value="DYW_deaminase"/>
    <property type="match status" value="1"/>
</dbReference>
<reference evidence="3" key="1">
    <citation type="submission" date="2023-05" db="EMBL/GenBank/DDBJ databases">
        <authorList>
            <person name="Huff M."/>
        </authorList>
    </citation>
    <scope>NUCLEOTIDE SEQUENCE</scope>
</reference>
<evidence type="ECO:0000313" key="3">
    <source>
        <dbReference type="EMBL" id="CAI9758664.1"/>
    </source>
</evidence>
<dbReference type="GO" id="GO:0008270">
    <property type="term" value="F:zinc ion binding"/>
    <property type="evidence" value="ECO:0007669"/>
    <property type="project" value="InterPro"/>
</dbReference>
<sequence length="218" mass="25410">MREFGIEPGLEHYTCIVGLLSRAGRLEDAENFMQSIPIKWDIVTWRTLLNACYVHQNYRLGKRVAEIVLRLTLKTWERVSFYQICMPGQREIRNDACVFVSDDNEHPEAGLIHEKVELLAKIKPLDYILAIACELHDVEEEQKKDYLSYHSEKLAIAYALMKTPPEAPIRIINNLRMCDDCHSAVKFVSKVTNRMMIVRDVNHFHSFRDGCCSFADYW</sequence>